<proteinExistence type="predicted"/>
<evidence type="ECO:0000313" key="2">
    <source>
        <dbReference type="EMBL" id="RRJ20315.1"/>
    </source>
</evidence>
<keyword evidence="1" id="KW-0732">Signal</keyword>
<name>A0A3P3QGZ5_9GAMM</name>
<comment type="caution">
    <text evidence="2">The sequence shown here is derived from an EMBL/GenBank/DDBJ whole genome shotgun (WGS) entry which is preliminary data.</text>
</comment>
<reference evidence="2 3" key="1">
    <citation type="submission" date="2018-11" db="EMBL/GenBank/DDBJ databases">
        <title>Draft genome analysis of Rheinheimera mesophila isolated from an industrial waste site.</title>
        <authorList>
            <person name="Yu Q."/>
            <person name="Qi Y."/>
            <person name="Zhang H."/>
            <person name="Lu Y."/>
            <person name="Pu J."/>
        </authorList>
    </citation>
    <scope>NUCLEOTIDE SEQUENCE [LARGE SCALE GENOMIC DNA]</scope>
    <source>
        <strain evidence="2 3">IITR13</strain>
    </source>
</reference>
<feature type="signal peptide" evidence="1">
    <location>
        <begin position="1"/>
        <end position="29"/>
    </location>
</feature>
<organism evidence="2 3">
    <name type="scientific">Rheinheimera mesophila</name>
    <dbReference type="NCBI Taxonomy" id="1547515"/>
    <lineage>
        <taxon>Bacteria</taxon>
        <taxon>Pseudomonadati</taxon>
        <taxon>Pseudomonadota</taxon>
        <taxon>Gammaproteobacteria</taxon>
        <taxon>Chromatiales</taxon>
        <taxon>Chromatiaceae</taxon>
        <taxon>Rheinheimera</taxon>
    </lineage>
</organism>
<feature type="chain" id="PRO_5018756541" evidence="1">
    <location>
        <begin position="30"/>
        <end position="221"/>
    </location>
</feature>
<dbReference type="OrthoDB" id="877109at2"/>
<gene>
    <name evidence="2" type="ORF">EIK76_12380</name>
</gene>
<dbReference type="AlphaFoldDB" id="A0A3P3QGZ5"/>
<dbReference type="RefSeq" id="WP_046519414.1">
    <property type="nucleotide sequence ID" value="NZ_LAVS01000011.1"/>
</dbReference>
<accession>A0A3P3QGZ5</accession>
<sequence>MYSISLLQKIAVSFLFWLFCSAIATTAMACEFDTELERSCAQELEEELLTQVPFQVQRNSNFLHLQTKAGALAFPIFHEKTDEDTQPYLVAYLQAVQLAVVWVFEYRGRSVYLVNTQTGLQTQINGFPLLSPDNQRLLVYSEAHSDKENANLVVIYRIRHHKLYAELVLSGDDNRIQPWNPLDVRWVSPEKVEFTRLHYHNGEEEQKRQSLQLQQGKWFLL</sequence>
<keyword evidence="3" id="KW-1185">Reference proteome</keyword>
<protein>
    <submittedName>
        <fullName evidence="2">Uncharacterized protein</fullName>
    </submittedName>
</protein>
<dbReference type="Proteomes" id="UP000276260">
    <property type="component" value="Unassembled WGS sequence"/>
</dbReference>
<evidence type="ECO:0000256" key="1">
    <source>
        <dbReference type="SAM" id="SignalP"/>
    </source>
</evidence>
<evidence type="ECO:0000313" key="3">
    <source>
        <dbReference type="Proteomes" id="UP000276260"/>
    </source>
</evidence>
<dbReference type="EMBL" id="RRCF01000003">
    <property type="protein sequence ID" value="RRJ20315.1"/>
    <property type="molecule type" value="Genomic_DNA"/>
</dbReference>